<evidence type="ECO:0000313" key="8">
    <source>
        <dbReference type="EMBL" id="OWZ84213.1"/>
    </source>
</evidence>
<keyword evidence="5 7" id="KW-0472">Membrane</keyword>
<dbReference type="Pfam" id="PF06081">
    <property type="entry name" value="ArAE_1"/>
    <property type="match status" value="1"/>
</dbReference>
<feature type="transmembrane region" description="Helical" evidence="7">
    <location>
        <begin position="107"/>
        <end position="125"/>
    </location>
</feature>
<keyword evidence="2" id="KW-1003">Cell membrane</keyword>
<keyword evidence="9" id="KW-1185">Reference proteome</keyword>
<organism evidence="8 9">
    <name type="scientific">Natranaerobius trueperi</name>
    <dbReference type="NCBI Taxonomy" id="759412"/>
    <lineage>
        <taxon>Bacteria</taxon>
        <taxon>Bacillati</taxon>
        <taxon>Bacillota</taxon>
        <taxon>Clostridia</taxon>
        <taxon>Natranaerobiales</taxon>
        <taxon>Natranaerobiaceae</taxon>
        <taxon>Natranaerobius</taxon>
    </lineage>
</organism>
<dbReference type="EMBL" id="NIQC01000006">
    <property type="protein sequence ID" value="OWZ84213.1"/>
    <property type="molecule type" value="Genomic_DNA"/>
</dbReference>
<proteinExistence type="predicted"/>
<feature type="transmembrane region" description="Helical" evidence="7">
    <location>
        <begin position="39"/>
        <end position="57"/>
    </location>
</feature>
<keyword evidence="6" id="KW-0175">Coiled coil</keyword>
<dbReference type="PANTHER" id="PTHR40064:SF1">
    <property type="entry name" value="MEMBRANE PROTEIN"/>
    <property type="match status" value="1"/>
</dbReference>
<dbReference type="InterPro" id="IPR010343">
    <property type="entry name" value="ArAE_1"/>
</dbReference>
<dbReference type="GO" id="GO:0005886">
    <property type="term" value="C:plasma membrane"/>
    <property type="evidence" value="ECO:0007669"/>
    <property type="project" value="UniProtKB-SubCell"/>
</dbReference>
<keyword evidence="4 7" id="KW-1133">Transmembrane helix</keyword>
<dbReference type="AlphaFoldDB" id="A0A226BYW5"/>
<evidence type="ECO:0000256" key="4">
    <source>
        <dbReference type="ARBA" id="ARBA00022989"/>
    </source>
</evidence>
<evidence type="ECO:0000313" key="9">
    <source>
        <dbReference type="Proteomes" id="UP000214588"/>
    </source>
</evidence>
<reference evidence="8 9" key="1">
    <citation type="submission" date="2017-06" db="EMBL/GenBank/DDBJ databases">
        <title>Draft Genome Sequence of Natranaerobius trueperi halophilic, alkalithermophilic bacteria from soda lakes.</title>
        <authorList>
            <person name="Zhao B."/>
        </authorList>
    </citation>
    <scope>NUCLEOTIDE SEQUENCE [LARGE SCALE GENOMIC DNA]</scope>
    <source>
        <strain evidence="8 9">DSM 18760</strain>
    </source>
</reference>
<evidence type="ECO:0000256" key="7">
    <source>
        <dbReference type="SAM" id="Phobius"/>
    </source>
</evidence>
<comment type="subcellular location">
    <subcellularLocation>
        <location evidence="1">Cell membrane</location>
        <topology evidence="1">Multi-pass membrane protein</topology>
    </subcellularLocation>
</comment>
<evidence type="ECO:0000256" key="1">
    <source>
        <dbReference type="ARBA" id="ARBA00004651"/>
    </source>
</evidence>
<keyword evidence="3 7" id="KW-0812">Transmembrane</keyword>
<dbReference type="InterPro" id="IPR052984">
    <property type="entry name" value="UPF0421"/>
</dbReference>
<gene>
    <name evidence="8" type="ORF">CDO51_03925</name>
</gene>
<dbReference type="PANTHER" id="PTHR40064">
    <property type="entry name" value="MEMBRANE PROTEIN-RELATED"/>
    <property type="match status" value="1"/>
</dbReference>
<protein>
    <submittedName>
        <fullName evidence="8">Uncharacterized protein</fullName>
    </submittedName>
</protein>
<feature type="transmembrane region" description="Helical" evidence="7">
    <location>
        <begin position="137"/>
        <end position="155"/>
    </location>
</feature>
<feature type="transmembrane region" description="Helical" evidence="7">
    <location>
        <begin position="69"/>
        <end position="101"/>
    </location>
</feature>
<evidence type="ECO:0000256" key="6">
    <source>
        <dbReference type="SAM" id="Coils"/>
    </source>
</evidence>
<evidence type="ECO:0000256" key="2">
    <source>
        <dbReference type="ARBA" id="ARBA00022475"/>
    </source>
</evidence>
<comment type="caution">
    <text evidence="8">The sequence shown here is derived from an EMBL/GenBank/DDBJ whole genome shotgun (WGS) entry which is preliminary data.</text>
</comment>
<accession>A0A226BYW5</accession>
<evidence type="ECO:0000256" key="3">
    <source>
        <dbReference type="ARBA" id="ARBA00022692"/>
    </source>
</evidence>
<feature type="coiled-coil region" evidence="6">
    <location>
        <begin position="310"/>
        <end position="337"/>
    </location>
</feature>
<name>A0A226BYW5_9FIRM</name>
<sequence length="373" mass="42883">MLINKKLMGRVTLVIGPRVWKTGLAVTITLWIAELFSLEYPYLAVIATIISLQPTITDSLKKGWERIQATAIGVIIALAIMFVLESTPIFVGIAVILTILICLRYGWTESITLASVTVVIIMAGSRDDTFGYALQRSTVLPFVGIIIAVAINLLFSPPQYLEMVKKSLRDLNEGIELLMMRVINSFLTCENYSPEHIQQLVDKIYVLYEDAKEKFNMYQNERGYKKYFNGKKAAELSNLERVLEIMWLIAQRVIDIQNVTDERCGRISKIENPSTQYNDLLNSVQEFLFQTTALEKNLIENYLEPNENRKDIIERQIEEITTLRESLRERINDWQESHLGPTHIRSLIEIATLVYDLDQICNLLFKLKELQDK</sequence>
<dbReference type="Proteomes" id="UP000214588">
    <property type="component" value="Unassembled WGS sequence"/>
</dbReference>
<evidence type="ECO:0000256" key="5">
    <source>
        <dbReference type="ARBA" id="ARBA00023136"/>
    </source>
</evidence>